<keyword evidence="7" id="KW-1185">Reference proteome</keyword>
<dbReference type="Proteomes" id="UP000660668">
    <property type="component" value="Unassembled WGS sequence"/>
</dbReference>
<dbReference type="SUPFAM" id="SSF52540">
    <property type="entry name" value="P-loop containing nucleoside triphosphate hydrolases"/>
    <property type="match status" value="1"/>
</dbReference>
<dbReference type="InterPro" id="IPR003593">
    <property type="entry name" value="AAA+_ATPase"/>
</dbReference>
<dbReference type="PANTHER" id="PTHR24220:SF689">
    <property type="entry name" value="LIPOPROTEIN-RELEASING SYSTEM ATP-BINDING PROTEIN LOLD"/>
    <property type="match status" value="1"/>
</dbReference>
<dbReference type="GO" id="GO:0005524">
    <property type="term" value="F:ATP binding"/>
    <property type="evidence" value="ECO:0007669"/>
    <property type="project" value="UniProtKB-KW"/>
</dbReference>
<evidence type="ECO:0000313" key="6">
    <source>
        <dbReference type="EMBL" id="MBF4767518.1"/>
    </source>
</evidence>
<feature type="domain" description="ABC transporter" evidence="5">
    <location>
        <begin position="71"/>
        <end position="300"/>
    </location>
</feature>
<evidence type="ECO:0000256" key="2">
    <source>
        <dbReference type="ARBA" id="ARBA00022741"/>
    </source>
</evidence>
<gene>
    <name evidence="6" type="ORF">ISU10_07035</name>
</gene>
<dbReference type="InterPro" id="IPR017871">
    <property type="entry name" value="ABC_transporter-like_CS"/>
</dbReference>
<keyword evidence="3 6" id="KW-0067">ATP-binding</keyword>
<dbReference type="InterPro" id="IPR003439">
    <property type="entry name" value="ABC_transporter-like_ATP-bd"/>
</dbReference>
<comment type="similarity">
    <text evidence="1">Belongs to the ABC transporter superfamily.</text>
</comment>
<reference evidence="6" key="1">
    <citation type="submission" date="2020-11" db="EMBL/GenBank/DDBJ databases">
        <title>Nocardioides cynanchi sp. nov., isolated from soil of rhizosphere of Cynanchum wilfordii.</title>
        <authorList>
            <person name="Lee J.-S."/>
            <person name="Suh M.K."/>
            <person name="Kim J.-S."/>
        </authorList>
    </citation>
    <scope>NUCLEOTIDE SEQUENCE</scope>
    <source>
        <strain evidence="6">KCTC 19276</strain>
    </source>
</reference>
<dbReference type="EMBL" id="JADKPO010000007">
    <property type="protein sequence ID" value="MBF4767518.1"/>
    <property type="molecule type" value="Genomic_DNA"/>
</dbReference>
<dbReference type="InterPro" id="IPR015854">
    <property type="entry name" value="ABC_transpr_LolD-like"/>
</dbReference>
<feature type="region of interest" description="Disordered" evidence="4">
    <location>
        <begin position="278"/>
        <end position="307"/>
    </location>
</feature>
<keyword evidence="2" id="KW-0547">Nucleotide-binding</keyword>
<proteinExistence type="inferred from homology"/>
<dbReference type="Pfam" id="PF00005">
    <property type="entry name" value="ABC_tran"/>
    <property type="match status" value="1"/>
</dbReference>
<organism evidence="6 7">
    <name type="scientific">Nocardioides agariphilus</name>
    <dbReference type="NCBI Taxonomy" id="433664"/>
    <lineage>
        <taxon>Bacteria</taxon>
        <taxon>Bacillati</taxon>
        <taxon>Actinomycetota</taxon>
        <taxon>Actinomycetes</taxon>
        <taxon>Propionibacteriales</taxon>
        <taxon>Nocardioidaceae</taxon>
        <taxon>Nocardioides</taxon>
    </lineage>
</organism>
<evidence type="ECO:0000256" key="4">
    <source>
        <dbReference type="SAM" id="MobiDB-lite"/>
    </source>
</evidence>
<dbReference type="PROSITE" id="PS50893">
    <property type="entry name" value="ABC_TRANSPORTER_2"/>
    <property type="match status" value="1"/>
</dbReference>
<protein>
    <submittedName>
        <fullName evidence="6">ATP-binding cassette domain-containing protein</fullName>
    </submittedName>
</protein>
<dbReference type="PANTHER" id="PTHR24220">
    <property type="entry name" value="IMPORT ATP-BINDING PROTEIN"/>
    <property type="match status" value="1"/>
</dbReference>
<name>A0A930YHY6_9ACTN</name>
<evidence type="ECO:0000256" key="3">
    <source>
        <dbReference type="ARBA" id="ARBA00022840"/>
    </source>
</evidence>
<dbReference type="SMART" id="SM00382">
    <property type="entry name" value="AAA"/>
    <property type="match status" value="1"/>
</dbReference>
<dbReference type="GO" id="GO:0022857">
    <property type="term" value="F:transmembrane transporter activity"/>
    <property type="evidence" value="ECO:0007669"/>
    <property type="project" value="TreeGrafter"/>
</dbReference>
<feature type="region of interest" description="Disordered" evidence="4">
    <location>
        <begin position="1"/>
        <end position="23"/>
    </location>
</feature>
<dbReference type="PROSITE" id="PS00211">
    <property type="entry name" value="ABC_TRANSPORTER_1"/>
    <property type="match status" value="1"/>
</dbReference>
<dbReference type="GO" id="GO:0005886">
    <property type="term" value="C:plasma membrane"/>
    <property type="evidence" value="ECO:0007669"/>
    <property type="project" value="TreeGrafter"/>
</dbReference>
<evidence type="ECO:0000313" key="7">
    <source>
        <dbReference type="Proteomes" id="UP000660668"/>
    </source>
</evidence>
<dbReference type="AlphaFoldDB" id="A0A930YHY6"/>
<sequence>MPGSSSTTWRRRCSRATPIPTPRPTRCWRTCSEAGRRGHDFGTSGGPAWESSVAIPKVARVSGVGGGARLLVGHDLSFDVEGRRVLDSVSLRAEPGRMLAVTGTSGSGKTTLLSLVGGLARPAAGEATYDGGPVTTKQGEPLPTTGFVLQSYGLVATLTAAENVAVALRGRGAAATEATDRALEALARVGVDELADRLISELSGGQLQRVAVARALVVGADVVLADEPTSELDETNRDVVVAQLRLEANRGAVVLVATHDPAVAEECDDELHLVDGRVEQMQAPPPPPEPGHEHDAFMRPVTDPGRP</sequence>
<dbReference type="GO" id="GO:0016887">
    <property type="term" value="F:ATP hydrolysis activity"/>
    <property type="evidence" value="ECO:0007669"/>
    <property type="project" value="InterPro"/>
</dbReference>
<comment type="caution">
    <text evidence="6">The sequence shown here is derived from an EMBL/GenBank/DDBJ whole genome shotgun (WGS) entry which is preliminary data.</text>
</comment>
<dbReference type="Gene3D" id="3.40.50.300">
    <property type="entry name" value="P-loop containing nucleotide triphosphate hydrolases"/>
    <property type="match status" value="1"/>
</dbReference>
<evidence type="ECO:0000256" key="1">
    <source>
        <dbReference type="ARBA" id="ARBA00005417"/>
    </source>
</evidence>
<accession>A0A930YHY6</accession>
<evidence type="ECO:0000259" key="5">
    <source>
        <dbReference type="PROSITE" id="PS50893"/>
    </source>
</evidence>
<dbReference type="InterPro" id="IPR027417">
    <property type="entry name" value="P-loop_NTPase"/>
</dbReference>